<dbReference type="InterPro" id="IPR032710">
    <property type="entry name" value="NTF2-like_dom_sf"/>
</dbReference>
<accession>A0ABT1I831</accession>
<dbReference type="Gene3D" id="3.10.450.50">
    <property type="match status" value="1"/>
</dbReference>
<dbReference type="Pfam" id="PF07366">
    <property type="entry name" value="SnoaL"/>
    <property type="match status" value="1"/>
</dbReference>
<dbReference type="SUPFAM" id="SSF54427">
    <property type="entry name" value="NTF2-like"/>
    <property type="match status" value="1"/>
</dbReference>
<sequence length="151" mass="16771">MSGALALLPARPSHASEQVDIAVAFIRETVNEGDYTVLDEFAHADIRDLSDVRVFDDGIAGLRFSVLTARRRMPDIHARILSARHTGTDTVETRLEFSGTYLGPNLAPSQRDGRSARWCQHHLWSFRGPLARAHLGWVDRRGLRAALGDPC</sequence>
<gene>
    <name evidence="1" type="ORF">LV75_001267</name>
</gene>
<dbReference type="RefSeq" id="WP_253885689.1">
    <property type="nucleotide sequence ID" value="NZ_BAAAVB010000001.1"/>
</dbReference>
<comment type="caution">
    <text evidence="1">The sequence shown here is derived from an EMBL/GenBank/DDBJ whole genome shotgun (WGS) entry which is preliminary data.</text>
</comment>
<keyword evidence="2" id="KW-1185">Reference proteome</keyword>
<protein>
    <submittedName>
        <fullName evidence="1">SnoaL-like polyketide cyclase</fullName>
    </submittedName>
</protein>
<evidence type="ECO:0000313" key="1">
    <source>
        <dbReference type="EMBL" id="MCP2268780.1"/>
    </source>
</evidence>
<dbReference type="EMBL" id="JAMTCO010000003">
    <property type="protein sequence ID" value="MCP2268780.1"/>
    <property type="molecule type" value="Genomic_DNA"/>
</dbReference>
<evidence type="ECO:0000313" key="2">
    <source>
        <dbReference type="Proteomes" id="UP001205185"/>
    </source>
</evidence>
<organism evidence="1 2">
    <name type="scientific">Actinokineospora diospyrosa</name>
    <dbReference type="NCBI Taxonomy" id="103728"/>
    <lineage>
        <taxon>Bacteria</taxon>
        <taxon>Bacillati</taxon>
        <taxon>Actinomycetota</taxon>
        <taxon>Actinomycetes</taxon>
        <taxon>Pseudonocardiales</taxon>
        <taxon>Pseudonocardiaceae</taxon>
        <taxon>Actinokineospora</taxon>
    </lineage>
</organism>
<proteinExistence type="predicted"/>
<reference evidence="1 2" key="1">
    <citation type="submission" date="2022-06" db="EMBL/GenBank/DDBJ databases">
        <title>Genomic Encyclopedia of Archaeal and Bacterial Type Strains, Phase II (KMG-II): from individual species to whole genera.</title>
        <authorList>
            <person name="Goeker M."/>
        </authorList>
    </citation>
    <scope>NUCLEOTIDE SEQUENCE [LARGE SCALE GENOMIC DNA]</scope>
    <source>
        <strain evidence="1 2">DSM 44255</strain>
    </source>
</reference>
<name>A0ABT1I831_9PSEU</name>
<dbReference type="InterPro" id="IPR009959">
    <property type="entry name" value="Cyclase_SnoaL-like"/>
</dbReference>
<dbReference type="Proteomes" id="UP001205185">
    <property type="component" value="Unassembled WGS sequence"/>
</dbReference>